<dbReference type="AlphaFoldDB" id="A0ABD2GHM2"/>
<proteinExistence type="predicted"/>
<name>A0ABD2GHM2_PAGBO</name>
<keyword evidence="2" id="KW-0479">Metal-binding</keyword>
<feature type="coiled-coil region" evidence="8">
    <location>
        <begin position="41"/>
        <end position="68"/>
    </location>
</feature>
<evidence type="ECO:0000256" key="4">
    <source>
        <dbReference type="ARBA" id="ARBA00022771"/>
    </source>
</evidence>
<dbReference type="FunFam" id="3.30.160.60:FF:000624">
    <property type="entry name" value="zinc finger protein 697"/>
    <property type="match status" value="1"/>
</dbReference>
<dbReference type="GO" id="GO:0005634">
    <property type="term" value="C:nucleus"/>
    <property type="evidence" value="ECO:0007669"/>
    <property type="project" value="UniProtKB-SubCell"/>
</dbReference>
<dbReference type="PROSITE" id="PS50157">
    <property type="entry name" value="ZINC_FINGER_C2H2_2"/>
    <property type="match status" value="4"/>
</dbReference>
<keyword evidence="8" id="KW-0175">Coiled coil</keyword>
<evidence type="ECO:0000256" key="3">
    <source>
        <dbReference type="ARBA" id="ARBA00022737"/>
    </source>
</evidence>
<evidence type="ECO:0000313" key="11">
    <source>
        <dbReference type="EMBL" id="KAL3053599.1"/>
    </source>
</evidence>
<feature type="domain" description="C2H2-type" evidence="10">
    <location>
        <begin position="396"/>
        <end position="423"/>
    </location>
</feature>
<feature type="region of interest" description="Disordered" evidence="9">
    <location>
        <begin position="159"/>
        <end position="184"/>
    </location>
</feature>
<evidence type="ECO:0000259" key="10">
    <source>
        <dbReference type="PROSITE" id="PS50157"/>
    </source>
</evidence>
<dbReference type="PANTHER" id="PTHR16515:SF49">
    <property type="entry name" value="GASTRULA ZINC FINGER PROTEIN XLCGF49.1-LIKE-RELATED"/>
    <property type="match status" value="1"/>
</dbReference>
<dbReference type="SUPFAM" id="SSF57667">
    <property type="entry name" value="beta-beta-alpha zinc fingers"/>
    <property type="match status" value="3"/>
</dbReference>
<evidence type="ECO:0000256" key="5">
    <source>
        <dbReference type="ARBA" id="ARBA00022833"/>
    </source>
</evidence>
<evidence type="ECO:0000256" key="1">
    <source>
        <dbReference type="ARBA" id="ARBA00004123"/>
    </source>
</evidence>
<comment type="caution">
    <text evidence="11">The sequence shown here is derived from an EMBL/GenBank/DDBJ whole genome shotgun (WGS) entry which is preliminary data.</text>
</comment>
<feature type="domain" description="C2H2-type" evidence="10">
    <location>
        <begin position="368"/>
        <end position="395"/>
    </location>
</feature>
<evidence type="ECO:0000256" key="6">
    <source>
        <dbReference type="ARBA" id="ARBA00023242"/>
    </source>
</evidence>
<reference evidence="11 12" key="1">
    <citation type="journal article" date="2022" name="G3 (Bethesda)">
        <title>Evaluating Illumina-, Nanopore-, and PacBio-based genome assembly strategies with the bald notothen, Trematomus borchgrevinki.</title>
        <authorList>
            <person name="Rayamajhi N."/>
            <person name="Cheng C.C."/>
            <person name="Catchen J.M."/>
        </authorList>
    </citation>
    <scope>NUCLEOTIDE SEQUENCE [LARGE SCALE GENOMIC DNA]</scope>
    <source>
        <strain evidence="11">AGRC-2024</strain>
    </source>
</reference>
<dbReference type="PANTHER" id="PTHR16515">
    <property type="entry name" value="PR DOMAIN ZINC FINGER PROTEIN"/>
    <property type="match status" value="1"/>
</dbReference>
<feature type="domain" description="C2H2-type" evidence="10">
    <location>
        <begin position="284"/>
        <end position="306"/>
    </location>
</feature>
<accession>A0ABD2GHM2</accession>
<dbReference type="SMART" id="SM00355">
    <property type="entry name" value="ZnF_C2H2"/>
    <property type="match status" value="4"/>
</dbReference>
<evidence type="ECO:0000256" key="9">
    <source>
        <dbReference type="SAM" id="MobiDB-lite"/>
    </source>
</evidence>
<dbReference type="Pfam" id="PF00096">
    <property type="entry name" value="zf-C2H2"/>
    <property type="match status" value="3"/>
</dbReference>
<keyword evidence="6" id="KW-0539">Nucleus</keyword>
<dbReference type="GO" id="GO:0045595">
    <property type="term" value="P:regulation of cell differentiation"/>
    <property type="evidence" value="ECO:0007669"/>
    <property type="project" value="UniProtKB-ARBA"/>
</dbReference>
<evidence type="ECO:0000256" key="2">
    <source>
        <dbReference type="ARBA" id="ARBA00022723"/>
    </source>
</evidence>
<dbReference type="Proteomes" id="UP001619887">
    <property type="component" value="Unassembled WGS sequence"/>
</dbReference>
<keyword evidence="3" id="KW-0677">Repeat</keyword>
<dbReference type="Gene3D" id="3.30.160.60">
    <property type="entry name" value="Classic Zinc Finger"/>
    <property type="match status" value="4"/>
</dbReference>
<evidence type="ECO:0000256" key="7">
    <source>
        <dbReference type="PROSITE-ProRule" id="PRU00042"/>
    </source>
</evidence>
<dbReference type="FunFam" id="3.30.160.60:FF:000912">
    <property type="entry name" value="Zinc finger protein 660"/>
    <property type="match status" value="1"/>
</dbReference>
<dbReference type="EMBL" id="JBIYXZ010002078">
    <property type="protein sequence ID" value="KAL3053599.1"/>
    <property type="molecule type" value="Genomic_DNA"/>
</dbReference>
<evidence type="ECO:0000313" key="12">
    <source>
        <dbReference type="Proteomes" id="UP001619887"/>
    </source>
</evidence>
<sequence>MASRVSLHSQLTSIMETMVMSALKQVCKLVDEDSAELRVGLSQLMTANSALEEEVNSLECELTTVRSEAPVLCKSIRSVGVQTVCHKDGDAHVSGSPIIEGIFGKDWCMNLWKDRDPCSLGVDSPKCSDSVATQSNQITVTEIKEEDCVEEASSSCQQETLCKEEHEESTAEEPESVGKSAHGSTCSLSLDQDGELVVCAAGMEEPLMQLTSINDTEEAFSTLNIPIEEEDDIPLPEEIQQELMKNTKGGRRNSENIPAVADELLDDFNMVSVETAGVQDKDIFTCQICNRTFFHKRTLTIHMKSHKSNFCNICKQNIPRKYKCKSHICIPPFQPNRDGKSCEFCGKTFASPSAVRIHNLVHTGEKPHRCSFCGNGFTQKGNLKSHLRNHTGDKPFRCITCGKTFIQKVLLSRHLKANKDHHV</sequence>
<gene>
    <name evidence="11" type="ORF">OYC64_006010</name>
</gene>
<dbReference type="InterPro" id="IPR050331">
    <property type="entry name" value="Zinc_finger"/>
</dbReference>
<keyword evidence="4 7" id="KW-0863">Zinc-finger</keyword>
<protein>
    <recommendedName>
        <fullName evidence="10">C2H2-type domain-containing protein</fullName>
    </recommendedName>
</protein>
<dbReference type="GO" id="GO:0000122">
    <property type="term" value="P:negative regulation of transcription by RNA polymerase II"/>
    <property type="evidence" value="ECO:0007669"/>
    <property type="project" value="UniProtKB-ARBA"/>
</dbReference>
<dbReference type="PROSITE" id="PS00028">
    <property type="entry name" value="ZINC_FINGER_C2H2_1"/>
    <property type="match status" value="3"/>
</dbReference>
<comment type="subcellular location">
    <subcellularLocation>
        <location evidence="1">Nucleus</location>
    </subcellularLocation>
</comment>
<organism evidence="11 12">
    <name type="scientific">Pagothenia borchgrevinki</name>
    <name type="common">Bald rockcod</name>
    <name type="synonym">Trematomus borchgrevinki</name>
    <dbReference type="NCBI Taxonomy" id="8213"/>
    <lineage>
        <taxon>Eukaryota</taxon>
        <taxon>Metazoa</taxon>
        <taxon>Chordata</taxon>
        <taxon>Craniata</taxon>
        <taxon>Vertebrata</taxon>
        <taxon>Euteleostomi</taxon>
        <taxon>Actinopterygii</taxon>
        <taxon>Neopterygii</taxon>
        <taxon>Teleostei</taxon>
        <taxon>Neoteleostei</taxon>
        <taxon>Acanthomorphata</taxon>
        <taxon>Eupercaria</taxon>
        <taxon>Perciformes</taxon>
        <taxon>Notothenioidei</taxon>
        <taxon>Nototheniidae</taxon>
        <taxon>Pagothenia</taxon>
    </lineage>
</organism>
<dbReference type="InterPro" id="IPR013087">
    <property type="entry name" value="Znf_C2H2_type"/>
</dbReference>
<keyword evidence="5" id="KW-0862">Zinc</keyword>
<reference evidence="11 12" key="2">
    <citation type="journal article" date="2024" name="G3 (Bethesda)">
        <title>The genome of the cryopelagic Antarctic bald notothen, Trematomus borchgrevinki.</title>
        <authorList>
            <person name="Rayamajhi N."/>
            <person name="Rivera-Colon A.G."/>
            <person name="Minhas B.F."/>
            <person name="Cheng C.C."/>
            <person name="Catchen J.M."/>
        </authorList>
    </citation>
    <scope>NUCLEOTIDE SEQUENCE [LARGE SCALE GENOMIC DNA]</scope>
    <source>
        <strain evidence="11">AGRC-2024</strain>
    </source>
</reference>
<dbReference type="InterPro" id="IPR036236">
    <property type="entry name" value="Znf_C2H2_sf"/>
</dbReference>
<evidence type="ECO:0000256" key="8">
    <source>
        <dbReference type="SAM" id="Coils"/>
    </source>
</evidence>
<dbReference type="GO" id="GO:0008270">
    <property type="term" value="F:zinc ion binding"/>
    <property type="evidence" value="ECO:0007669"/>
    <property type="project" value="UniProtKB-KW"/>
</dbReference>
<keyword evidence="12" id="KW-1185">Reference proteome</keyword>
<feature type="domain" description="C2H2-type" evidence="10">
    <location>
        <begin position="340"/>
        <end position="367"/>
    </location>
</feature>